<gene>
    <name evidence="1" type="ORF">GCM10022222_83150</name>
</gene>
<evidence type="ECO:0000313" key="1">
    <source>
        <dbReference type="EMBL" id="GAA3585888.1"/>
    </source>
</evidence>
<comment type="caution">
    <text evidence="1">The sequence shown here is derived from an EMBL/GenBank/DDBJ whole genome shotgun (WGS) entry which is preliminary data.</text>
</comment>
<accession>A0ABP6YMN2</accession>
<keyword evidence="2" id="KW-1185">Reference proteome</keyword>
<dbReference type="Proteomes" id="UP001500689">
    <property type="component" value="Unassembled WGS sequence"/>
</dbReference>
<protein>
    <submittedName>
        <fullName evidence="1">Uncharacterized protein</fullName>
    </submittedName>
</protein>
<sequence length="131" mass="15140">MPRKRPSRLRARSAQPATTVIPGVPLATSGALDRLDRPEIRSLEVKRALEIWQRVASLPRAELSAPHNDWTEFIGPMARDDLERAVRALPRKQAAPLRAVVERADEMFRAKTLHNPRIDPSRPWWARRWWV</sequence>
<evidence type="ECO:0000313" key="2">
    <source>
        <dbReference type="Proteomes" id="UP001500689"/>
    </source>
</evidence>
<dbReference type="EMBL" id="BAAAZN010000031">
    <property type="protein sequence ID" value="GAA3585888.1"/>
    <property type="molecule type" value="Genomic_DNA"/>
</dbReference>
<reference evidence="2" key="1">
    <citation type="journal article" date="2019" name="Int. J. Syst. Evol. Microbiol.">
        <title>The Global Catalogue of Microorganisms (GCM) 10K type strain sequencing project: providing services to taxonomists for standard genome sequencing and annotation.</title>
        <authorList>
            <consortium name="The Broad Institute Genomics Platform"/>
            <consortium name="The Broad Institute Genome Sequencing Center for Infectious Disease"/>
            <person name="Wu L."/>
            <person name="Ma J."/>
        </authorList>
    </citation>
    <scope>NUCLEOTIDE SEQUENCE [LARGE SCALE GENOMIC DNA]</scope>
    <source>
        <strain evidence="2">JCM 16898</strain>
    </source>
</reference>
<name>A0ABP6YMN2_9PSEU</name>
<organism evidence="1 2">
    <name type="scientific">Amycolatopsis ultiminotia</name>
    <dbReference type="NCBI Taxonomy" id="543629"/>
    <lineage>
        <taxon>Bacteria</taxon>
        <taxon>Bacillati</taxon>
        <taxon>Actinomycetota</taxon>
        <taxon>Actinomycetes</taxon>
        <taxon>Pseudonocardiales</taxon>
        <taxon>Pseudonocardiaceae</taxon>
        <taxon>Amycolatopsis</taxon>
    </lineage>
</organism>
<proteinExistence type="predicted"/>